<comment type="caution">
    <text evidence="8">The sequence shown here is derived from an EMBL/GenBank/DDBJ whole genome shotgun (WGS) entry which is preliminary data.</text>
</comment>
<evidence type="ECO:0000256" key="6">
    <source>
        <dbReference type="RuleBase" id="RU363032"/>
    </source>
</evidence>
<evidence type="ECO:0000256" key="1">
    <source>
        <dbReference type="ARBA" id="ARBA00004141"/>
    </source>
</evidence>
<comment type="subcellular location">
    <subcellularLocation>
        <location evidence="6">Cell membrane</location>
        <topology evidence="6">Multi-pass membrane protein</topology>
    </subcellularLocation>
    <subcellularLocation>
        <location evidence="1">Membrane</location>
        <topology evidence="1">Multi-pass membrane protein</topology>
    </subcellularLocation>
</comment>
<feature type="transmembrane region" description="Helical" evidence="6">
    <location>
        <begin position="209"/>
        <end position="231"/>
    </location>
</feature>
<feature type="transmembrane region" description="Helical" evidence="6">
    <location>
        <begin position="320"/>
        <end position="339"/>
    </location>
</feature>
<feature type="transmembrane region" description="Helical" evidence="6">
    <location>
        <begin position="262"/>
        <end position="282"/>
    </location>
</feature>
<evidence type="ECO:0000256" key="5">
    <source>
        <dbReference type="ARBA" id="ARBA00023136"/>
    </source>
</evidence>
<dbReference type="GO" id="GO:0055085">
    <property type="term" value="P:transmembrane transport"/>
    <property type="evidence" value="ECO:0007669"/>
    <property type="project" value="InterPro"/>
</dbReference>
<dbReference type="Pfam" id="PF00528">
    <property type="entry name" value="BPD_transp_1"/>
    <property type="match status" value="1"/>
</dbReference>
<keyword evidence="5 6" id="KW-0472">Membrane</keyword>
<name>A0A328U7Y0_9BACL</name>
<keyword evidence="4 6" id="KW-1133">Transmembrane helix</keyword>
<dbReference type="PANTHER" id="PTHR43839">
    <property type="entry name" value="OPPC IN A BINDING PROTEIN-DEPENDENT TRANSPORT SYSTEM"/>
    <property type="match status" value="1"/>
</dbReference>
<dbReference type="InterPro" id="IPR000515">
    <property type="entry name" value="MetI-like"/>
</dbReference>
<dbReference type="OrthoDB" id="9797472at2"/>
<keyword evidence="9" id="KW-1185">Reference proteome</keyword>
<dbReference type="PROSITE" id="PS50928">
    <property type="entry name" value="ABC_TM1"/>
    <property type="match status" value="1"/>
</dbReference>
<gene>
    <name evidence="8" type="ORF">DL346_00295</name>
</gene>
<dbReference type="PANTHER" id="PTHR43839:SF3">
    <property type="entry name" value="OLIGOPEPTIDE ABC TRANSPORTER, PERMEASE PROTEIN"/>
    <property type="match status" value="1"/>
</dbReference>
<evidence type="ECO:0000313" key="8">
    <source>
        <dbReference type="EMBL" id="RAP78580.1"/>
    </source>
</evidence>
<dbReference type="SUPFAM" id="SSF161098">
    <property type="entry name" value="MetI-like"/>
    <property type="match status" value="1"/>
</dbReference>
<proteinExistence type="inferred from homology"/>
<dbReference type="Proteomes" id="UP000249260">
    <property type="component" value="Unassembled WGS sequence"/>
</dbReference>
<evidence type="ECO:0000259" key="7">
    <source>
        <dbReference type="PROSITE" id="PS50928"/>
    </source>
</evidence>
<dbReference type="AlphaFoldDB" id="A0A328U7Y0"/>
<keyword evidence="2 6" id="KW-0813">Transport</keyword>
<feature type="transmembrane region" description="Helical" evidence="6">
    <location>
        <begin position="145"/>
        <end position="171"/>
    </location>
</feature>
<comment type="similarity">
    <text evidence="6">Belongs to the binding-protein-dependent transport system permease family.</text>
</comment>
<feature type="transmembrane region" description="Helical" evidence="6">
    <location>
        <begin position="288"/>
        <end position="308"/>
    </location>
</feature>
<dbReference type="Gene3D" id="1.10.3720.10">
    <property type="entry name" value="MetI-like"/>
    <property type="match status" value="1"/>
</dbReference>
<dbReference type="GO" id="GO:0005886">
    <property type="term" value="C:plasma membrane"/>
    <property type="evidence" value="ECO:0007669"/>
    <property type="project" value="UniProtKB-SubCell"/>
</dbReference>
<sequence>MWWKFKKHKIAMAAGVVLVLFYMSALFCEFLSPHLPLDRYTSYKNAPPQTLHFYDKESGFSLRPFVYDMKMKVNEQTFLRTFQPDTSKKYYIHFFVKGPEYRMWGLFKTDIHLFGTKDMRAPLFLAGTDDLGRDLLSRMIYGGRISLSFGVLGIVLTLILGLLLGGLSGYLGGVTDTIVQRSIDLLICIPTIPLWMALSAALPRDWSALEIYFGMVIIFSIIGWTGLARVVRGKILSLREEDFTMAARLAGASDLRIIRKHLLPSFASYTIVTVTLSIPATILGETALSFLGIGLAPPVVSWGVLLQDSQNLETLAHHPWLLWPAALIIVTVLMFNFLGDGLRDAADPYK</sequence>
<evidence type="ECO:0000313" key="9">
    <source>
        <dbReference type="Proteomes" id="UP000249260"/>
    </source>
</evidence>
<feature type="domain" description="ABC transmembrane type-1" evidence="7">
    <location>
        <begin position="143"/>
        <end position="339"/>
    </location>
</feature>
<keyword evidence="3 6" id="KW-0812">Transmembrane</keyword>
<organism evidence="8 9">
    <name type="scientific">Paenibacillus montanisoli</name>
    <dbReference type="NCBI Taxonomy" id="2081970"/>
    <lineage>
        <taxon>Bacteria</taxon>
        <taxon>Bacillati</taxon>
        <taxon>Bacillota</taxon>
        <taxon>Bacilli</taxon>
        <taxon>Bacillales</taxon>
        <taxon>Paenibacillaceae</taxon>
        <taxon>Paenibacillus</taxon>
    </lineage>
</organism>
<dbReference type="EMBL" id="QLUW01000001">
    <property type="protein sequence ID" value="RAP78580.1"/>
    <property type="molecule type" value="Genomic_DNA"/>
</dbReference>
<accession>A0A328U7Y0</accession>
<evidence type="ECO:0000256" key="4">
    <source>
        <dbReference type="ARBA" id="ARBA00022989"/>
    </source>
</evidence>
<dbReference type="CDD" id="cd06261">
    <property type="entry name" value="TM_PBP2"/>
    <property type="match status" value="1"/>
</dbReference>
<evidence type="ECO:0000256" key="2">
    <source>
        <dbReference type="ARBA" id="ARBA00022448"/>
    </source>
</evidence>
<dbReference type="InterPro" id="IPR035906">
    <property type="entry name" value="MetI-like_sf"/>
</dbReference>
<dbReference type="InterPro" id="IPR025966">
    <property type="entry name" value="OppC_N"/>
</dbReference>
<reference evidence="8 9" key="1">
    <citation type="submission" date="2018-06" db="EMBL/GenBank/DDBJ databases">
        <title>Paenibacillus montanisoli sp. nov., isolated from mountain area soil.</title>
        <authorList>
            <person name="Wu M."/>
        </authorList>
    </citation>
    <scope>NUCLEOTIDE SEQUENCE [LARGE SCALE GENOMIC DNA]</scope>
    <source>
        <strain evidence="8 9">RA17</strain>
    </source>
</reference>
<protein>
    <submittedName>
        <fullName evidence="8">ABC transporter permease</fullName>
    </submittedName>
</protein>
<dbReference type="Pfam" id="PF12911">
    <property type="entry name" value="OppC_N"/>
    <property type="match status" value="1"/>
</dbReference>
<evidence type="ECO:0000256" key="3">
    <source>
        <dbReference type="ARBA" id="ARBA00022692"/>
    </source>
</evidence>